<keyword evidence="2" id="KW-0479">Metal-binding</keyword>
<dbReference type="InterPro" id="IPR036663">
    <property type="entry name" value="Fumarylacetoacetase_C_sf"/>
</dbReference>
<dbReference type="OrthoDB" id="9805307at2"/>
<dbReference type="AlphaFoldDB" id="A0A1I4A0S9"/>
<dbReference type="GO" id="GO:0046872">
    <property type="term" value="F:metal ion binding"/>
    <property type="evidence" value="ECO:0007669"/>
    <property type="project" value="UniProtKB-KW"/>
</dbReference>
<evidence type="ECO:0000256" key="1">
    <source>
        <dbReference type="ARBA" id="ARBA00010211"/>
    </source>
</evidence>
<feature type="domain" description="Fumarylacetoacetase-like C-terminal" evidence="3">
    <location>
        <begin position="92"/>
        <end position="298"/>
    </location>
</feature>
<comment type="similarity">
    <text evidence="1">Belongs to the FAH family.</text>
</comment>
<dbReference type="InterPro" id="IPR051121">
    <property type="entry name" value="FAH"/>
</dbReference>
<dbReference type="EMBL" id="FOSJ01000042">
    <property type="protein sequence ID" value="SFK49984.1"/>
    <property type="molecule type" value="Genomic_DNA"/>
</dbReference>
<keyword evidence="5" id="KW-1185">Reference proteome</keyword>
<dbReference type="GO" id="GO:0019752">
    <property type="term" value="P:carboxylic acid metabolic process"/>
    <property type="evidence" value="ECO:0007669"/>
    <property type="project" value="UniProtKB-ARBA"/>
</dbReference>
<dbReference type="PANTHER" id="PTHR42796">
    <property type="entry name" value="FUMARYLACETOACETATE HYDROLASE DOMAIN-CONTAINING PROTEIN 2A-RELATED"/>
    <property type="match status" value="1"/>
</dbReference>
<proteinExistence type="inferred from homology"/>
<protein>
    <submittedName>
        <fullName evidence="4">2-keto-4-pentenoate hydratase/2-oxohepta-3-ene-1,7-dioic acid hydratase (Catechol pathway)</fullName>
    </submittedName>
</protein>
<dbReference type="FunFam" id="3.90.850.10:FF:000002">
    <property type="entry name" value="2-hydroxyhepta-2,4-diene-1,7-dioate isomerase"/>
    <property type="match status" value="1"/>
</dbReference>
<gene>
    <name evidence="4" type="ORF">SAMN04488569_10423</name>
</gene>
<sequence length="299" mass="34024">MKLVQYYKKTSTRTIQLGIESPHGLINAAKLSNYFKKETDYTMESVINNSSEQLAQLKDLVEQLMSSKIELENFIDYNHQITFLPVVQNPEKIICVGMNYLDHVKEMDGEVPLNPILYNKFNNTLAAHQHDIPLPPVARQVDYSAELVVVIGREMKNVQKENVFDYIFGYTVGNNFSDRKLQRKSSQWMLGQTLDYFAPVGPRIVTKDEVPHLDNLNVTLKVNNQVVQNGNTKDMIFDVPTILSYLSKHITLKPGDLIFTGTPKGVILGRPDNEQNWLSQNDLIEVTVSNIGTLINQIK</sequence>
<dbReference type="SUPFAM" id="SSF56529">
    <property type="entry name" value="FAH"/>
    <property type="match status" value="1"/>
</dbReference>
<accession>A0A1I4A0S9</accession>
<dbReference type="Pfam" id="PF01557">
    <property type="entry name" value="FAA_hydrolase"/>
    <property type="match status" value="1"/>
</dbReference>
<reference evidence="5" key="1">
    <citation type="submission" date="2016-10" db="EMBL/GenBank/DDBJ databases">
        <authorList>
            <person name="Varghese N."/>
            <person name="Submissions S."/>
        </authorList>
    </citation>
    <scope>NUCLEOTIDE SEQUENCE [LARGE SCALE GENOMIC DNA]</scope>
    <source>
        <strain evidence="5">DSM 16108</strain>
    </source>
</reference>
<evidence type="ECO:0000259" key="3">
    <source>
        <dbReference type="Pfam" id="PF01557"/>
    </source>
</evidence>
<evidence type="ECO:0000256" key="2">
    <source>
        <dbReference type="ARBA" id="ARBA00022723"/>
    </source>
</evidence>
<evidence type="ECO:0000313" key="5">
    <source>
        <dbReference type="Proteomes" id="UP000199589"/>
    </source>
</evidence>
<dbReference type="Proteomes" id="UP000199589">
    <property type="component" value="Unassembled WGS sequence"/>
</dbReference>
<name>A0A1I4A0S9_9LACT</name>
<dbReference type="Gene3D" id="3.90.850.10">
    <property type="entry name" value="Fumarylacetoacetase-like, C-terminal domain"/>
    <property type="match status" value="1"/>
</dbReference>
<evidence type="ECO:0000313" key="4">
    <source>
        <dbReference type="EMBL" id="SFK49984.1"/>
    </source>
</evidence>
<organism evidence="4 5">
    <name type="scientific">Marinilactibacillus piezotolerans</name>
    <dbReference type="NCBI Taxonomy" id="258723"/>
    <lineage>
        <taxon>Bacteria</taxon>
        <taxon>Bacillati</taxon>
        <taxon>Bacillota</taxon>
        <taxon>Bacilli</taxon>
        <taxon>Lactobacillales</taxon>
        <taxon>Carnobacteriaceae</taxon>
        <taxon>Marinilactibacillus</taxon>
    </lineage>
</organism>
<dbReference type="GO" id="GO:0016853">
    <property type="term" value="F:isomerase activity"/>
    <property type="evidence" value="ECO:0007669"/>
    <property type="project" value="UniProtKB-ARBA"/>
</dbReference>
<dbReference type="InterPro" id="IPR011234">
    <property type="entry name" value="Fumarylacetoacetase-like_C"/>
</dbReference>
<dbReference type="RefSeq" id="WP_091898256.1">
    <property type="nucleotide sequence ID" value="NZ_FOSJ01000042.1"/>
</dbReference>
<dbReference type="PANTHER" id="PTHR42796:SF4">
    <property type="entry name" value="FUMARYLACETOACETATE HYDROLASE DOMAIN-CONTAINING PROTEIN 2A"/>
    <property type="match status" value="1"/>
</dbReference>